<evidence type="ECO:0000313" key="2">
    <source>
        <dbReference type="Proteomes" id="UP000198990"/>
    </source>
</evidence>
<reference evidence="2" key="1">
    <citation type="submission" date="2016-10" db="EMBL/GenBank/DDBJ databases">
        <authorList>
            <person name="Varghese N."/>
            <person name="Submissions S."/>
        </authorList>
    </citation>
    <scope>NUCLEOTIDE SEQUENCE [LARGE SCALE GENOMIC DNA]</scope>
    <source>
        <strain evidence="2">DSM 16471</strain>
    </source>
</reference>
<proteinExistence type="predicted"/>
<organism evidence="1 2">
    <name type="scientific">Maribacter orientalis</name>
    <dbReference type="NCBI Taxonomy" id="228957"/>
    <lineage>
        <taxon>Bacteria</taxon>
        <taxon>Pseudomonadati</taxon>
        <taxon>Bacteroidota</taxon>
        <taxon>Flavobacteriia</taxon>
        <taxon>Flavobacteriales</taxon>
        <taxon>Flavobacteriaceae</taxon>
        <taxon>Maribacter</taxon>
    </lineage>
</organism>
<gene>
    <name evidence="1" type="ORF">SAMN04488008_10978</name>
</gene>
<keyword evidence="1" id="KW-0132">Cell division</keyword>
<dbReference type="EMBL" id="FNZN01000009">
    <property type="protein sequence ID" value="SEM10158.1"/>
    <property type="molecule type" value="Genomic_DNA"/>
</dbReference>
<protein>
    <submittedName>
        <fullName evidence="1">Cell division protein FtsQ</fullName>
    </submittedName>
</protein>
<evidence type="ECO:0000313" key="1">
    <source>
        <dbReference type="EMBL" id="SEM10158.1"/>
    </source>
</evidence>
<dbReference type="STRING" id="228957.SAMN04488008_10978"/>
<dbReference type="Proteomes" id="UP000198990">
    <property type="component" value="Unassembled WGS sequence"/>
</dbReference>
<dbReference type="AlphaFoldDB" id="A0A1H7VMZ4"/>
<keyword evidence="1" id="KW-0131">Cell cycle</keyword>
<keyword evidence="2" id="KW-1185">Reference proteome</keyword>
<name>A0A1H7VMZ4_9FLAO</name>
<sequence>MNYRMQINWNFLKLTALILVITGLYAFSNGRNSAKNVAGMKVEFIGDENLYLTEGTVNKLLIQKYGSLKNVPKENIVLNTIEKAIEANEMVKSAQVYLTIDGELTSKIVQRKPIGRIEGDKKYYLDDEGKRMPLSNNHSARVPIITGNISGKSLEDVYVILEHINKDDFFRKTIIGIHIKGENEYQLRLRLNNFVVNLGGVEDLDTKFSNFKAFYAKANKDETLEDYAVVSLEFNNQVVCTKI</sequence>
<dbReference type="GO" id="GO:0051301">
    <property type="term" value="P:cell division"/>
    <property type="evidence" value="ECO:0007669"/>
    <property type="project" value="UniProtKB-KW"/>
</dbReference>
<accession>A0A1H7VMZ4</accession>